<reference evidence="5" key="4">
    <citation type="journal article" date="2015" name="G3 (Bethesda)">
        <title>Genome sequences of three phytopathogenic species of the Magnaporthaceae family of fungi.</title>
        <authorList>
            <person name="Okagaki L.H."/>
            <person name="Nunes C.C."/>
            <person name="Sailsbery J."/>
            <person name="Clay B."/>
            <person name="Brown D."/>
            <person name="John T."/>
            <person name="Oh Y."/>
            <person name="Young N."/>
            <person name="Fitzgerald M."/>
            <person name="Haas B.J."/>
            <person name="Zeng Q."/>
            <person name="Young S."/>
            <person name="Adiconis X."/>
            <person name="Fan L."/>
            <person name="Levin J.Z."/>
            <person name="Mitchell T.K."/>
            <person name="Okubara P.A."/>
            <person name="Farman M.L."/>
            <person name="Kohn L.M."/>
            <person name="Birren B."/>
            <person name="Ma L.-J."/>
            <person name="Dean R.A."/>
        </authorList>
    </citation>
    <scope>NUCLEOTIDE SEQUENCE</scope>
    <source>
        <strain evidence="5">R3-111a-1</strain>
    </source>
</reference>
<dbReference type="Proteomes" id="UP000006039">
    <property type="component" value="Unassembled WGS sequence"/>
</dbReference>
<dbReference type="STRING" id="644352.J3NMS4"/>
<dbReference type="AlphaFoldDB" id="J3NMS4"/>
<keyword evidence="6" id="KW-1185">Reference proteome</keyword>
<reference evidence="5" key="5">
    <citation type="submission" date="2018-04" db="UniProtKB">
        <authorList>
            <consortium name="EnsemblFungi"/>
        </authorList>
    </citation>
    <scope>IDENTIFICATION</scope>
    <source>
        <strain evidence="5">R3-111a-1</strain>
    </source>
</reference>
<reference evidence="4" key="3">
    <citation type="submission" date="2010-09" db="EMBL/GenBank/DDBJ databases">
        <title>Annotation of Gaeumannomyces graminis var. tritici R3-111a-1.</title>
        <authorList>
            <consortium name="The Broad Institute Genome Sequencing Platform"/>
            <person name="Ma L.-J."/>
            <person name="Dead R."/>
            <person name="Young S.K."/>
            <person name="Zeng Q."/>
            <person name="Gargeya S."/>
            <person name="Fitzgerald M."/>
            <person name="Haas B."/>
            <person name="Abouelleil A."/>
            <person name="Alvarado L."/>
            <person name="Arachchi H.M."/>
            <person name="Berlin A."/>
            <person name="Brown A."/>
            <person name="Chapman S.B."/>
            <person name="Chen Z."/>
            <person name="Dunbar C."/>
            <person name="Freedman E."/>
            <person name="Gearin G."/>
            <person name="Gellesch M."/>
            <person name="Goldberg J."/>
            <person name="Griggs A."/>
            <person name="Gujja S."/>
            <person name="Heiman D."/>
            <person name="Howarth C."/>
            <person name="Larson L."/>
            <person name="Lui A."/>
            <person name="MacDonald P.J.P."/>
            <person name="Mehta T."/>
            <person name="Montmayeur A."/>
            <person name="Murphy C."/>
            <person name="Neiman D."/>
            <person name="Pearson M."/>
            <person name="Priest M."/>
            <person name="Roberts A."/>
            <person name="Saif S."/>
            <person name="Shea T."/>
            <person name="Shenoy N."/>
            <person name="Sisk P."/>
            <person name="Stolte C."/>
            <person name="Sykes S."/>
            <person name="Yandava C."/>
            <person name="Wortman J."/>
            <person name="Nusbaum C."/>
            <person name="Birren B."/>
        </authorList>
    </citation>
    <scope>NUCLEOTIDE SEQUENCE</scope>
    <source>
        <strain evidence="4">R3-111a-1</strain>
    </source>
</reference>
<dbReference type="OrthoDB" id="300709at2759"/>
<dbReference type="VEuPathDB" id="FungiDB:GGTG_02580"/>
<dbReference type="PANTHER" id="PTHR42748">
    <property type="entry name" value="NITROGEN METABOLITE REPRESSION PROTEIN NMRA FAMILY MEMBER"/>
    <property type="match status" value="1"/>
</dbReference>
<dbReference type="Pfam" id="PF05368">
    <property type="entry name" value="NmrA"/>
    <property type="match status" value="1"/>
</dbReference>
<evidence type="ECO:0000256" key="1">
    <source>
        <dbReference type="ARBA" id="ARBA00006328"/>
    </source>
</evidence>
<sequence length="309" mass="34283">MSKTPGWKIRAITRDPDGGKGKVLAAQGFEVVRADFDDEESLVKAFEGAHAVFAVSNWWEHLFRGKSADECGPLEEEQGINLARAAARTSSLEHCIWSSEPSAARVYPAGVGVVKAPHMDFKNKVNERIKSELPLLAARTTFLWLGYYPQNMAFFPCLILTFHPALGKYVQTVASAPDAKVLLASDVTVNTGIWVRQVLAAGHRAQRSRIANVVLERWTFQQMMDEWSLITGKPGVYVQCTAEAYERLWGPVGAELALQFKLGELCDPWAETTGEFLTAEELRINDKEVVGFAGTIKKFHAMGIWNKAK</sequence>
<dbReference type="HOGENOM" id="CLU_007383_8_6_1"/>
<dbReference type="InterPro" id="IPR051164">
    <property type="entry name" value="NmrA-like_oxidored"/>
</dbReference>
<dbReference type="Gene3D" id="3.40.50.720">
    <property type="entry name" value="NAD(P)-binding Rossmann-like Domain"/>
    <property type="match status" value="1"/>
</dbReference>
<dbReference type="EnsemblFungi" id="EJT82607">
    <property type="protein sequence ID" value="EJT82607"/>
    <property type="gene ID" value="GGTG_02580"/>
</dbReference>
<keyword evidence="2" id="KW-0521">NADP</keyword>
<name>J3NMS4_GAET3</name>
<evidence type="ECO:0000313" key="4">
    <source>
        <dbReference type="EMBL" id="EJT82607.1"/>
    </source>
</evidence>
<feature type="domain" description="NmrA-like" evidence="3">
    <location>
        <begin position="3"/>
        <end position="258"/>
    </location>
</feature>
<dbReference type="GeneID" id="20343038"/>
<organism evidence="4">
    <name type="scientific">Gaeumannomyces tritici (strain R3-111a-1)</name>
    <name type="common">Wheat and barley take-all root rot fungus</name>
    <name type="synonym">Gaeumannomyces graminis var. tritici</name>
    <dbReference type="NCBI Taxonomy" id="644352"/>
    <lineage>
        <taxon>Eukaryota</taxon>
        <taxon>Fungi</taxon>
        <taxon>Dikarya</taxon>
        <taxon>Ascomycota</taxon>
        <taxon>Pezizomycotina</taxon>
        <taxon>Sordariomycetes</taxon>
        <taxon>Sordariomycetidae</taxon>
        <taxon>Magnaporthales</taxon>
        <taxon>Magnaporthaceae</taxon>
        <taxon>Gaeumannomyces</taxon>
    </lineage>
</organism>
<dbReference type="InterPro" id="IPR036291">
    <property type="entry name" value="NAD(P)-bd_dom_sf"/>
</dbReference>
<dbReference type="SUPFAM" id="SSF51735">
    <property type="entry name" value="NAD(P)-binding Rossmann-fold domains"/>
    <property type="match status" value="1"/>
</dbReference>
<comment type="similarity">
    <text evidence="1">Belongs to the NmrA-type oxidoreductase family.</text>
</comment>
<evidence type="ECO:0000256" key="2">
    <source>
        <dbReference type="ARBA" id="ARBA00022857"/>
    </source>
</evidence>
<dbReference type="InterPro" id="IPR008030">
    <property type="entry name" value="NmrA-like"/>
</dbReference>
<dbReference type="Gene3D" id="3.90.25.10">
    <property type="entry name" value="UDP-galactose 4-epimerase, domain 1"/>
    <property type="match status" value="1"/>
</dbReference>
<gene>
    <name evidence="5" type="primary">20343038</name>
    <name evidence="4" type="ORF">GGTG_02580</name>
</gene>
<evidence type="ECO:0000313" key="6">
    <source>
        <dbReference type="Proteomes" id="UP000006039"/>
    </source>
</evidence>
<dbReference type="EMBL" id="GL385395">
    <property type="protein sequence ID" value="EJT82607.1"/>
    <property type="molecule type" value="Genomic_DNA"/>
</dbReference>
<dbReference type="GO" id="GO:0005634">
    <property type="term" value="C:nucleus"/>
    <property type="evidence" value="ECO:0007669"/>
    <property type="project" value="TreeGrafter"/>
</dbReference>
<evidence type="ECO:0000259" key="3">
    <source>
        <dbReference type="Pfam" id="PF05368"/>
    </source>
</evidence>
<reference evidence="4" key="2">
    <citation type="submission" date="2010-07" db="EMBL/GenBank/DDBJ databases">
        <authorList>
            <consortium name="The Broad Institute Genome Sequencing Platform"/>
            <consortium name="Broad Institute Genome Sequencing Center for Infectious Disease"/>
            <person name="Ma L.-J."/>
            <person name="Dead R."/>
            <person name="Young S."/>
            <person name="Zeng Q."/>
            <person name="Koehrsen M."/>
            <person name="Alvarado L."/>
            <person name="Berlin A."/>
            <person name="Chapman S.B."/>
            <person name="Chen Z."/>
            <person name="Freedman E."/>
            <person name="Gellesch M."/>
            <person name="Goldberg J."/>
            <person name="Griggs A."/>
            <person name="Gujja S."/>
            <person name="Heilman E.R."/>
            <person name="Heiman D."/>
            <person name="Hepburn T."/>
            <person name="Howarth C."/>
            <person name="Jen D."/>
            <person name="Larson L."/>
            <person name="Mehta T."/>
            <person name="Neiman D."/>
            <person name="Pearson M."/>
            <person name="Roberts A."/>
            <person name="Saif S."/>
            <person name="Shea T."/>
            <person name="Shenoy N."/>
            <person name="Sisk P."/>
            <person name="Stolte C."/>
            <person name="Sykes S."/>
            <person name="Walk T."/>
            <person name="White J."/>
            <person name="Yandava C."/>
            <person name="Haas B."/>
            <person name="Nusbaum C."/>
            <person name="Birren B."/>
        </authorList>
    </citation>
    <scope>NUCLEOTIDE SEQUENCE</scope>
    <source>
        <strain evidence="4">R3-111a-1</strain>
    </source>
</reference>
<accession>J3NMS4</accession>
<evidence type="ECO:0000313" key="5">
    <source>
        <dbReference type="EnsemblFungi" id="EJT82607"/>
    </source>
</evidence>
<dbReference type="RefSeq" id="XP_009218616.1">
    <property type="nucleotide sequence ID" value="XM_009220352.1"/>
</dbReference>
<protein>
    <recommendedName>
        <fullName evidence="3">NmrA-like domain-containing protein</fullName>
    </recommendedName>
</protein>
<proteinExistence type="inferred from homology"/>
<dbReference type="eggNOG" id="KOG4169">
    <property type="taxonomic scope" value="Eukaryota"/>
</dbReference>
<reference evidence="6" key="1">
    <citation type="submission" date="2010-07" db="EMBL/GenBank/DDBJ databases">
        <title>The genome sequence of Gaeumannomyces graminis var. tritici strain R3-111a-1.</title>
        <authorList>
            <consortium name="The Broad Institute Genome Sequencing Platform"/>
            <person name="Ma L.-J."/>
            <person name="Dead R."/>
            <person name="Young S."/>
            <person name="Zeng Q."/>
            <person name="Koehrsen M."/>
            <person name="Alvarado L."/>
            <person name="Berlin A."/>
            <person name="Chapman S.B."/>
            <person name="Chen Z."/>
            <person name="Freedman E."/>
            <person name="Gellesch M."/>
            <person name="Goldberg J."/>
            <person name="Griggs A."/>
            <person name="Gujja S."/>
            <person name="Heilman E.R."/>
            <person name="Heiman D."/>
            <person name="Hepburn T."/>
            <person name="Howarth C."/>
            <person name="Jen D."/>
            <person name="Larson L."/>
            <person name="Mehta T."/>
            <person name="Neiman D."/>
            <person name="Pearson M."/>
            <person name="Roberts A."/>
            <person name="Saif S."/>
            <person name="Shea T."/>
            <person name="Shenoy N."/>
            <person name="Sisk P."/>
            <person name="Stolte C."/>
            <person name="Sykes S."/>
            <person name="Walk T."/>
            <person name="White J."/>
            <person name="Yandava C."/>
            <person name="Haas B."/>
            <person name="Nusbaum C."/>
            <person name="Birren B."/>
        </authorList>
    </citation>
    <scope>NUCLEOTIDE SEQUENCE [LARGE SCALE GENOMIC DNA]</scope>
    <source>
        <strain evidence="6">R3-111a-1</strain>
    </source>
</reference>
<dbReference type="PANTHER" id="PTHR42748:SF28">
    <property type="entry name" value="NMRA-LIKE DOMAIN-CONTAINING PROTEIN"/>
    <property type="match status" value="1"/>
</dbReference>